<organism evidence="4 5">
    <name type="scientific">Terfezia boudieri ATCC MYA-4762</name>
    <dbReference type="NCBI Taxonomy" id="1051890"/>
    <lineage>
        <taxon>Eukaryota</taxon>
        <taxon>Fungi</taxon>
        <taxon>Dikarya</taxon>
        <taxon>Ascomycota</taxon>
        <taxon>Pezizomycotina</taxon>
        <taxon>Pezizomycetes</taxon>
        <taxon>Pezizales</taxon>
        <taxon>Pezizaceae</taxon>
        <taxon>Terfezia</taxon>
    </lineage>
</organism>
<dbReference type="Pfam" id="PF00012">
    <property type="entry name" value="HSP70"/>
    <property type="match status" value="1"/>
</dbReference>
<dbReference type="STRING" id="1051890.A0A3N4LHR5"/>
<accession>A0A3N4LHR5</accession>
<evidence type="ECO:0000256" key="2">
    <source>
        <dbReference type="ARBA" id="ARBA00022840"/>
    </source>
</evidence>
<dbReference type="Gene3D" id="3.90.640.10">
    <property type="entry name" value="Actin, Chain A, domain 4"/>
    <property type="match status" value="1"/>
</dbReference>
<name>A0A3N4LHR5_9PEZI</name>
<dbReference type="GO" id="GO:0140662">
    <property type="term" value="F:ATP-dependent protein folding chaperone"/>
    <property type="evidence" value="ECO:0007669"/>
    <property type="project" value="InterPro"/>
</dbReference>
<dbReference type="PANTHER" id="PTHR14187">
    <property type="entry name" value="ALPHA KINASE/ELONGATION FACTOR 2 KINASE"/>
    <property type="match status" value="1"/>
</dbReference>
<feature type="region of interest" description="Disordered" evidence="3">
    <location>
        <begin position="96"/>
        <end position="120"/>
    </location>
</feature>
<dbReference type="SUPFAM" id="SSF53067">
    <property type="entry name" value="Actin-like ATPase domain"/>
    <property type="match status" value="2"/>
</dbReference>
<evidence type="ECO:0000256" key="1">
    <source>
        <dbReference type="ARBA" id="ARBA00022741"/>
    </source>
</evidence>
<gene>
    <name evidence="4" type="ORF">L211DRAFT_839787</name>
</gene>
<dbReference type="GO" id="GO:0005524">
    <property type="term" value="F:ATP binding"/>
    <property type="evidence" value="ECO:0007669"/>
    <property type="project" value="UniProtKB-KW"/>
</dbReference>
<dbReference type="Proteomes" id="UP000267821">
    <property type="component" value="Unassembled WGS sequence"/>
</dbReference>
<dbReference type="AlphaFoldDB" id="A0A3N4LHR5"/>
<keyword evidence="5" id="KW-1185">Reference proteome</keyword>
<dbReference type="InterPro" id="IPR013126">
    <property type="entry name" value="Hsp_70_fam"/>
</dbReference>
<evidence type="ECO:0000313" key="4">
    <source>
        <dbReference type="EMBL" id="RPB22423.1"/>
    </source>
</evidence>
<dbReference type="Gene3D" id="3.30.420.40">
    <property type="match status" value="2"/>
</dbReference>
<dbReference type="InterPro" id="IPR043129">
    <property type="entry name" value="ATPase_NBD"/>
</dbReference>
<evidence type="ECO:0000256" key="3">
    <source>
        <dbReference type="SAM" id="MobiDB-lite"/>
    </source>
</evidence>
<proteinExistence type="predicted"/>
<protein>
    <submittedName>
        <fullName evidence="4">Actin-like ATPase domain-containing protein</fullName>
    </submittedName>
</protein>
<keyword evidence="2" id="KW-0067">ATP-binding</keyword>
<reference evidence="4 5" key="1">
    <citation type="journal article" date="2018" name="Nat. Ecol. Evol.">
        <title>Pezizomycetes genomes reveal the molecular basis of ectomycorrhizal truffle lifestyle.</title>
        <authorList>
            <person name="Murat C."/>
            <person name="Payen T."/>
            <person name="Noel B."/>
            <person name="Kuo A."/>
            <person name="Morin E."/>
            <person name="Chen J."/>
            <person name="Kohler A."/>
            <person name="Krizsan K."/>
            <person name="Balestrini R."/>
            <person name="Da Silva C."/>
            <person name="Montanini B."/>
            <person name="Hainaut M."/>
            <person name="Levati E."/>
            <person name="Barry K.W."/>
            <person name="Belfiori B."/>
            <person name="Cichocki N."/>
            <person name="Clum A."/>
            <person name="Dockter R.B."/>
            <person name="Fauchery L."/>
            <person name="Guy J."/>
            <person name="Iotti M."/>
            <person name="Le Tacon F."/>
            <person name="Lindquist E.A."/>
            <person name="Lipzen A."/>
            <person name="Malagnac F."/>
            <person name="Mello A."/>
            <person name="Molinier V."/>
            <person name="Miyauchi S."/>
            <person name="Poulain J."/>
            <person name="Riccioni C."/>
            <person name="Rubini A."/>
            <person name="Sitrit Y."/>
            <person name="Splivallo R."/>
            <person name="Traeger S."/>
            <person name="Wang M."/>
            <person name="Zifcakova L."/>
            <person name="Wipf D."/>
            <person name="Zambonelli A."/>
            <person name="Paolocci F."/>
            <person name="Nowrousian M."/>
            <person name="Ottonello S."/>
            <person name="Baldrian P."/>
            <person name="Spatafora J.W."/>
            <person name="Henrissat B."/>
            <person name="Nagy L.G."/>
            <person name="Aury J.M."/>
            <person name="Wincker P."/>
            <person name="Grigoriev I.V."/>
            <person name="Bonfante P."/>
            <person name="Martin F.M."/>
        </authorList>
    </citation>
    <scope>NUCLEOTIDE SEQUENCE [LARGE SCALE GENOMIC DNA]</scope>
    <source>
        <strain evidence="4 5">ATCC MYA-4762</strain>
    </source>
</reference>
<sequence length="644" mass="72309">MSSQIPRPDSITTSTAPGDLTFTSLTNIPLAWTSPTFTGAHKAPRSTEERIIVGIDFGTTHSAVAWALTSSPDEYEVITTWPGQLGKDWGKVPSDISYTDSEVSGSGDGELSKSPPAAEGTAQEEISYKWGFEVPPLSPNRLSWIKVLLDPSQPRPQFVNPKRTVLPYRKKPVDIVTDYLTALRNYTMVTLERRLGREFLYGDSKWNVLKKPVDFVLTVPAVWSDKARQMTLEAAVRAGLGVAEVGNAGGLLRLITEPECAAEYALRSMQTGMLKVGECFVVCDAGGGTVDLISYRITSLKPLQLHECVVGSGGLCGAVYLDRRFEEFIQRRIGKETFEGMSHRARFQMNQYWETYIKREFNGEDNDTEFHVPVVGVPDCPEKGVTDGFMRVTRAEVHDIFEPIVTQVIDLISSQVISVLKSSHGPISAILLVGGFGSSEYLYRRILTWSSSKIPIIQPRNAWTAVVRGAIIRGLQGDVAAVQSRLSRRYYGVVHDSAFDPTKHREDEKKWHDLRCEWVVRNRMQWYIHRGDVTTEAKKISFPFYRTIKAEDVKNGKHQLRTELWVCDDEIAPDKRDSSVRKLAVMTSELVDVGRFSKHVNEKGKEFYRVDYSLDMMVTSGLIVYEMRIEGQEGTVARVATNYE</sequence>
<dbReference type="EMBL" id="ML121552">
    <property type="protein sequence ID" value="RPB22423.1"/>
    <property type="molecule type" value="Genomic_DNA"/>
</dbReference>
<keyword evidence="1" id="KW-0547">Nucleotide-binding</keyword>
<dbReference type="OrthoDB" id="5332281at2759"/>
<dbReference type="PRINTS" id="PR00301">
    <property type="entry name" value="HEATSHOCK70"/>
</dbReference>
<dbReference type="InParanoid" id="A0A3N4LHR5"/>
<dbReference type="CDD" id="cd10170">
    <property type="entry name" value="ASKHA_NBD_HSP70"/>
    <property type="match status" value="1"/>
</dbReference>
<evidence type="ECO:0000313" key="5">
    <source>
        <dbReference type="Proteomes" id="UP000267821"/>
    </source>
</evidence>
<dbReference type="PANTHER" id="PTHR14187:SF82">
    <property type="entry name" value="FAMILY CHAPERONE, PUTATIVE (AFU_ORTHOLOGUE AFUA_7G08575)-RELATED"/>
    <property type="match status" value="1"/>
</dbReference>